<keyword evidence="3" id="KW-1003">Cell membrane</keyword>
<dbReference type="GO" id="GO:0005886">
    <property type="term" value="C:plasma membrane"/>
    <property type="evidence" value="ECO:0007669"/>
    <property type="project" value="UniProtKB-SubCell"/>
</dbReference>
<dbReference type="PROSITE" id="PS00107">
    <property type="entry name" value="PROTEIN_KINASE_ATP"/>
    <property type="match status" value="1"/>
</dbReference>
<evidence type="ECO:0000256" key="12">
    <source>
        <dbReference type="PROSITE-ProRule" id="PRU10141"/>
    </source>
</evidence>
<keyword evidence="6 14" id="KW-0812">Transmembrane</keyword>
<evidence type="ECO:0000256" key="4">
    <source>
        <dbReference type="ARBA" id="ARBA00022527"/>
    </source>
</evidence>
<dbReference type="GO" id="GO:0080090">
    <property type="term" value="P:regulation of primary metabolic process"/>
    <property type="evidence" value="ECO:0007669"/>
    <property type="project" value="UniProtKB-ARBA"/>
</dbReference>
<feature type="region of interest" description="Disordered" evidence="13">
    <location>
        <begin position="375"/>
        <end position="395"/>
    </location>
</feature>
<name>A0A1A3L2C2_MYCAS</name>
<comment type="subcellular location">
    <subcellularLocation>
        <location evidence="1">Cell membrane</location>
        <topology evidence="1">Single-pass membrane protein</topology>
    </subcellularLocation>
</comment>
<keyword evidence="9 12" id="KW-0067">ATP-binding</keyword>
<feature type="region of interest" description="Disordered" evidence="13">
    <location>
        <begin position="280"/>
        <end position="337"/>
    </location>
</feature>
<evidence type="ECO:0000313" key="17">
    <source>
        <dbReference type="Proteomes" id="UP000093925"/>
    </source>
</evidence>
<dbReference type="GO" id="GO:0004674">
    <property type="term" value="F:protein serine/threonine kinase activity"/>
    <property type="evidence" value="ECO:0007669"/>
    <property type="project" value="UniProtKB-KW"/>
</dbReference>
<dbReference type="SUPFAM" id="SSF56112">
    <property type="entry name" value="Protein kinase-like (PK-like)"/>
    <property type="match status" value="1"/>
</dbReference>
<dbReference type="Proteomes" id="UP000093925">
    <property type="component" value="Unassembled WGS sequence"/>
</dbReference>
<evidence type="ECO:0000313" key="16">
    <source>
        <dbReference type="EMBL" id="OBJ90844.1"/>
    </source>
</evidence>
<dbReference type="InterPro" id="IPR008271">
    <property type="entry name" value="Ser/Thr_kinase_AS"/>
</dbReference>
<evidence type="ECO:0000256" key="13">
    <source>
        <dbReference type="SAM" id="MobiDB-lite"/>
    </source>
</evidence>
<evidence type="ECO:0000256" key="6">
    <source>
        <dbReference type="ARBA" id="ARBA00022692"/>
    </source>
</evidence>
<feature type="domain" description="Protein kinase" evidence="15">
    <location>
        <begin position="17"/>
        <end position="274"/>
    </location>
</feature>
<evidence type="ECO:0000256" key="1">
    <source>
        <dbReference type="ARBA" id="ARBA00004162"/>
    </source>
</evidence>
<dbReference type="EC" id="2.7.11.1" evidence="2"/>
<sequence length="503" mass="53363">MTSRLRVRRPGTRFGPYELRSLIGSGGMGEVYRAYDTSKGRVVALKLLRADLAADPGFQERFRRECELAARLQEPHVIPVHDFGRIDGVLFIDMRLVEGETLRDLLQARGALDPAQTAAIIAQVASALDAAHADGLVHRDVKPENVLLTADHFAYLADFGIARSSADPRVTAGGWLMGSCAYMAPERFSDGWVGPQTDVYSLTCVLYECLTGQPPFEHAEIQQLISAHMLSVPPRPSIMRRGIDRAFDGIVATGLAKQPAARFSSAGELAMAVREAAGSGLAPAPAPPPVPTARPGPTPGPTPGQPVRTRPFPVSYENPNDTGYSPYPPSRSQPVPRRARDLGRMPVLVGGVAAAMLVVAAVLAVVLAVGNRPTRDVAAPAPQPPTASPTPALSQPVDGADGLGFIGHPARCDAGNPPAAVLRTAQSLAVICQAGPDSFYYRGERIRDGANIELANAVRSSGGFDVTNPANGVRYEVRPQRLTIRSGGHVDSAEPVLQYAVAK</sequence>
<proteinExistence type="predicted"/>
<evidence type="ECO:0000256" key="9">
    <source>
        <dbReference type="ARBA" id="ARBA00022840"/>
    </source>
</evidence>
<accession>A0A1A3L2C2</accession>
<keyword evidence="4" id="KW-0723">Serine/threonine-protein kinase</keyword>
<keyword evidence="10 14" id="KW-1133">Transmembrane helix</keyword>
<feature type="compositionally biased region" description="Pro residues" evidence="13">
    <location>
        <begin position="284"/>
        <end position="304"/>
    </location>
</feature>
<dbReference type="PROSITE" id="PS50011">
    <property type="entry name" value="PROTEIN_KINASE_DOM"/>
    <property type="match status" value="1"/>
</dbReference>
<dbReference type="AlphaFoldDB" id="A0A1A3L2C2"/>
<evidence type="ECO:0000256" key="10">
    <source>
        <dbReference type="ARBA" id="ARBA00022989"/>
    </source>
</evidence>
<dbReference type="FunFam" id="1.10.510.10:FF:000021">
    <property type="entry name" value="Serine/threonine protein kinase"/>
    <property type="match status" value="1"/>
</dbReference>
<dbReference type="InterPro" id="IPR011009">
    <property type="entry name" value="Kinase-like_dom_sf"/>
</dbReference>
<keyword evidence="8 16" id="KW-0418">Kinase</keyword>
<evidence type="ECO:0000256" key="5">
    <source>
        <dbReference type="ARBA" id="ARBA00022679"/>
    </source>
</evidence>
<dbReference type="SMART" id="SM00220">
    <property type="entry name" value="S_TKc"/>
    <property type="match status" value="1"/>
</dbReference>
<feature type="transmembrane region" description="Helical" evidence="14">
    <location>
        <begin position="347"/>
        <end position="370"/>
    </location>
</feature>
<gene>
    <name evidence="16" type="ORF">A5640_23005</name>
</gene>
<keyword evidence="5" id="KW-0808">Transferase</keyword>
<dbReference type="Gene3D" id="1.10.510.10">
    <property type="entry name" value="Transferase(Phosphotransferase) domain 1"/>
    <property type="match status" value="1"/>
</dbReference>
<feature type="binding site" evidence="12">
    <location>
        <position position="46"/>
    </location>
    <ligand>
        <name>ATP</name>
        <dbReference type="ChEBI" id="CHEBI:30616"/>
    </ligand>
</feature>
<evidence type="ECO:0000256" key="11">
    <source>
        <dbReference type="ARBA" id="ARBA00023136"/>
    </source>
</evidence>
<evidence type="ECO:0000256" key="2">
    <source>
        <dbReference type="ARBA" id="ARBA00012513"/>
    </source>
</evidence>
<dbReference type="EMBL" id="LZLM01000004">
    <property type="protein sequence ID" value="OBJ90844.1"/>
    <property type="molecule type" value="Genomic_DNA"/>
</dbReference>
<reference evidence="16 17" key="1">
    <citation type="submission" date="2016-06" db="EMBL/GenBank/DDBJ databases">
        <authorList>
            <person name="Kjaerup R.B."/>
            <person name="Dalgaard T.S."/>
            <person name="Juul-Madsen H.R."/>
        </authorList>
    </citation>
    <scope>NUCLEOTIDE SEQUENCE [LARGE SCALE GENOMIC DNA]</scope>
    <source>
        <strain evidence="16 17">1276495.2</strain>
    </source>
</reference>
<evidence type="ECO:0000256" key="3">
    <source>
        <dbReference type="ARBA" id="ARBA00022475"/>
    </source>
</evidence>
<evidence type="ECO:0000259" key="15">
    <source>
        <dbReference type="PROSITE" id="PS50011"/>
    </source>
</evidence>
<dbReference type="InterPro" id="IPR017441">
    <property type="entry name" value="Protein_kinase_ATP_BS"/>
</dbReference>
<protein>
    <recommendedName>
        <fullName evidence="2">non-specific serine/threonine protein kinase</fullName>
        <ecNumber evidence="2">2.7.11.1</ecNumber>
    </recommendedName>
</protein>
<evidence type="ECO:0000256" key="8">
    <source>
        <dbReference type="ARBA" id="ARBA00022777"/>
    </source>
</evidence>
<evidence type="ECO:0000256" key="7">
    <source>
        <dbReference type="ARBA" id="ARBA00022741"/>
    </source>
</evidence>
<keyword evidence="11 14" id="KW-0472">Membrane</keyword>
<keyword evidence="7 12" id="KW-0547">Nucleotide-binding</keyword>
<dbReference type="PROSITE" id="PS00108">
    <property type="entry name" value="PROTEIN_KINASE_ST"/>
    <property type="match status" value="1"/>
</dbReference>
<dbReference type="InterPro" id="IPR000719">
    <property type="entry name" value="Prot_kinase_dom"/>
</dbReference>
<dbReference type="PANTHER" id="PTHR43289">
    <property type="entry name" value="MITOGEN-ACTIVATED PROTEIN KINASE KINASE KINASE 20-RELATED"/>
    <property type="match status" value="1"/>
</dbReference>
<organism evidence="16 17">
    <name type="scientific">Mycobacterium asiaticum</name>
    <dbReference type="NCBI Taxonomy" id="1790"/>
    <lineage>
        <taxon>Bacteria</taxon>
        <taxon>Bacillati</taxon>
        <taxon>Actinomycetota</taxon>
        <taxon>Actinomycetes</taxon>
        <taxon>Mycobacteriales</taxon>
        <taxon>Mycobacteriaceae</taxon>
        <taxon>Mycobacterium</taxon>
    </lineage>
</organism>
<dbReference type="GO" id="GO:0005524">
    <property type="term" value="F:ATP binding"/>
    <property type="evidence" value="ECO:0007669"/>
    <property type="project" value="UniProtKB-UniRule"/>
</dbReference>
<comment type="caution">
    <text evidence="16">The sequence shown here is derived from an EMBL/GenBank/DDBJ whole genome shotgun (WGS) entry which is preliminary data.</text>
</comment>
<evidence type="ECO:0000256" key="14">
    <source>
        <dbReference type="SAM" id="Phobius"/>
    </source>
</evidence>
<dbReference type="CDD" id="cd14014">
    <property type="entry name" value="STKc_PknB_like"/>
    <property type="match status" value="1"/>
</dbReference>
<dbReference type="Pfam" id="PF00069">
    <property type="entry name" value="Pkinase"/>
    <property type="match status" value="1"/>
</dbReference>
<dbReference type="RefSeq" id="WP_065137898.1">
    <property type="nucleotide sequence ID" value="NZ_LZLM01000004.1"/>
</dbReference>
<dbReference type="FunFam" id="3.30.200.20:FF:000348">
    <property type="entry name" value="Serine/threonine protein kinase"/>
    <property type="match status" value="1"/>
</dbReference>
<dbReference type="PANTHER" id="PTHR43289:SF6">
    <property type="entry name" value="SERINE_THREONINE-PROTEIN KINASE NEKL-3"/>
    <property type="match status" value="1"/>
</dbReference>
<dbReference type="Gene3D" id="3.30.200.20">
    <property type="entry name" value="Phosphorylase Kinase, domain 1"/>
    <property type="match status" value="1"/>
</dbReference>